<evidence type="ECO:0000256" key="13">
    <source>
        <dbReference type="ARBA" id="ARBA00023136"/>
    </source>
</evidence>
<keyword evidence="7 19" id="KW-1003">Cell membrane</keyword>
<keyword evidence="21" id="KW-1185">Reference proteome</keyword>
<keyword evidence="9 19" id="KW-0808">Transferase</keyword>
<sequence length="263" mass="25984">MSKSSQTTASARPSDEIAAALIFLTRLPVRFDGPMPADLHGRALGWYPVVGAGLGLASGAVYAAATLVGLTSLAAALLALGFQIAVTGALHEDGLADVADGFGGGRDKTSKLAIMRDSRLGSYGVLALLFSVGLRWSALAALADPLAVAAALIGAGALSRAVVPAVYGYLDPARTDGLAAGLGPPPGTRIAMALALGSCLAGLALGPAALPALAAAIVAALAIAELARAQVGGHTGDVLGACQQGVEIIVLLVLATVLPWTLP</sequence>
<evidence type="ECO:0000256" key="8">
    <source>
        <dbReference type="ARBA" id="ARBA00022573"/>
    </source>
</evidence>
<evidence type="ECO:0000256" key="7">
    <source>
        <dbReference type="ARBA" id="ARBA00022475"/>
    </source>
</evidence>
<evidence type="ECO:0000256" key="10">
    <source>
        <dbReference type="ARBA" id="ARBA00022692"/>
    </source>
</evidence>
<evidence type="ECO:0000256" key="11">
    <source>
        <dbReference type="ARBA" id="ARBA00022842"/>
    </source>
</evidence>
<dbReference type="EMBL" id="CP067420">
    <property type="protein sequence ID" value="QQP90223.1"/>
    <property type="molecule type" value="Genomic_DNA"/>
</dbReference>
<dbReference type="GO" id="GO:0051073">
    <property type="term" value="F:adenosylcobinamide-GDP ribazoletransferase activity"/>
    <property type="evidence" value="ECO:0007669"/>
    <property type="project" value="UniProtKB-EC"/>
</dbReference>
<evidence type="ECO:0000256" key="15">
    <source>
        <dbReference type="ARBA" id="ARBA00032605"/>
    </source>
</evidence>
<comment type="catalytic activity">
    <reaction evidence="17 19">
        <text>alpha-ribazole + adenosylcob(III)inamide-GDP = adenosylcob(III)alamin + GMP + H(+)</text>
        <dbReference type="Rhea" id="RHEA:16049"/>
        <dbReference type="ChEBI" id="CHEBI:10329"/>
        <dbReference type="ChEBI" id="CHEBI:15378"/>
        <dbReference type="ChEBI" id="CHEBI:18408"/>
        <dbReference type="ChEBI" id="CHEBI:58115"/>
        <dbReference type="ChEBI" id="CHEBI:60487"/>
        <dbReference type="EC" id="2.7.8.26"/>
    </reaction>
</comment>
<keyword evidence="13 19" id="KW-0472">Membrane</keyword>
<reference evidence="20" key="1">
    <citation type="submission" date="2021-02" db="EMBL/GenBank/DDBJ databases">
        <title>Skermanella TT6 skin isolate.</title>
        <authorList>
            <person name="Lee K."/>
            <person name="Ganzorig M."/>
        </authorList>
    </citation>
    <scope>NUCLEOTIDE SEQUENCE</scope>
    <source>
        <strain evidence="20">TT6</strain>
    </source>
</reference>
<dbReference type="Pfam" id="PF02654">
    <property type="entry name" value="CobS"/>
    <property type="match status" value="1"/>
</dbReference>
<feature type="transmembrane region" description="Helical" evidence="19">
    <location>
        <begin position="120"/>
        <end position="142"/>
    </location>
</feature>
<comment type="similarity">
    <text evidence="4 19">Belongs to the CobS family.</text>
</comment>
<evidence type="ECO:0000256" key="6">
    <source>
        <dbReference type="ARBA" id="ARBA00015850"/>
    </source>
</evidence>
<dbReference type="RefSeq" id="WP_201077176.1">
    <property type="nucleotide sequence ID" value="NZ_CP067420.1"/>
</dbReference>
<evidence type="ECO:0000256" key="19">
    <source>
        <dbReference type="HAMAP-Rule" id="MF_00719"/>
    </source>
</evidence>
<accession>A0ABX7B770</accession>
<comment type="function">
    <text evidence="14 19">Joins adenosylcobinamide-GDP and alpha-ribazole to generate adenosylcobalamin (Ado-cobalamin). Also synthesizes adenosylcobalamin 5'-phosphate from adenosylcobinamide-GDP and alpha-ribazole 5'-phosphate.</text>
</comment>
<dbReference type="Proteomes" id="UP000595197">
    <property type="component" value="Chromosome"/>
</dbReference>
<dbReference type="InterPro" id="IPR003805">
    <property type="entry name" value="CobS"/>
</dbReference>
<keyword evidence="8 19" id="KW-0169">Cobalamin biosynthesis</keyword>
<feature type="transmembrane region" description="Helical" evidence="19">
    <location>
        <begin position="60"/>
        <end position="82"/>
    </location>
</feature>
<name>A0ABX7B770_9PROT</name>
<evidence type="ECO:0000256" key="14">
    <source>
        <dbReference type="ARBA" id="ARBA00025228"/>
    </source>
</evidence>
<evidence type="ECO:0000256" key="5">
    <source>
        <dbReference type="ARBA" id="ARBA00013200"/>
    </source>
</evidence>
<evidence type="ECO:0000256" key="1">
    <source>
        <dbReference type="ARBA" id="ARBA00001946"/>
    </source>
</evidence>
<evidence type="ECO:0000256" key="12">
    <source>
        <dbReference type="ARBA" id="ARBA00022989"/>
    </source>
</evidence>
<comment type="subcellular location">
    <subcellularLocation>
        <location evidence="2 19">Cell membrane</location>
        <topology evidence="2 19">Multi-pass membrane protein</topology>
    </subcellularLocation>
</comment>
<evidence type="ECO:0000313" key="20">
    <source>
        <dbReference type="EMBL" id="QQP90223.1"/>
    </source>
</evidence>
<comment type="cofactor">
    <cofactor evidence="1 19">
        <name>Mg(2+)</name>
        <dbReference type="ChEBI" id="CHEBI:18420"/>
    </cofactor>
</comment>
<evidence type="ECO:0000256" key="18">
    <source>
        <dbReference type="ARBA" id="ARBA00049504"/>
    </source>
</evidence>
<keyword evidence="12 19" id="KW-1133">Transmembrane helix</keyword>
<evidence type="ECO:0000256" key="4">
    <source>
        <dbReference type="ARBA" id="ARBA00010561"/>
    </source>
</evidence>
<evidence type="ECO:0000256" key="17">
    <source>
        <dbReference type="ARBA" id="ARBA00048623"/>
    </source>
</evidence>
<protein>
    <recommendedName>
        <fullName evidence="6 19">Adenosylcobinamide-GDP ribazoletransferase</fullName>
        <ecNumber evidence="5 19">2.7.8.26</ecNumber>
    </recommendedName>
    <alternativeName>
        <fullName evidence="16 19">Cobalamin synthase</fullName>
    </alternativeName>
    <alternativeName>
        <fullName evidence="15 19">Cobalamin-5'-phosphate synthase</fullName>
    </alternativeName>
</protein>
<keyword evidence="11 19" id="KW-0460">Magnesium</keyword>
<evidence type="ECO:0000256" key="3">
    <source>
        <dbReference type="ARBA" id="ARBA00004663"/>
    </source>
</evidence>
<dbReference type="PANTHER" id="PTHR34148">
    <property type="entry name" value="ADENOSYLCOBINAMIDE-GDP RIBAZOLETRANSFERASE"/>
    <property type="match status" value="1"/>
</dbReference>
<gene>
    <name evidence="19 20" type="primary">cobS</name>
    <name evidence="20" type="ORF">IGS68_02880</name>
</gene>
<evidence type="ECO:0000256" key="16">
    <source>
        <dbReference type="ARBA" id="ARBA00032853"/>
    </source>
</evidence>
<dbReference type="PANTHER" id="PTHR34148:SF1">
    <property type="entry name" value="ADENOSYLCOBINAMIDE-GDP RIBAZOLETRANSFERASE"/>
    <property type="match status" value="1"/>
</dbReference>
<comment type="pathway">
    <text evidence="3 19">Cofactor biosynthesis; adenosylcobalamin biosynthesis; adenosylcobalamin from cob(II)yrinate a,c-diamide: step 7/7.</text>
</comment>
<keyword evidence="10 19" id="KW-0812">Transmembrane</keyword>
<comment type="catalytic activity">
    <reaction evidence="18 19">
        <text>alpha-ribazole 5'-phosphate + adenosylcob(III)inamide-GDP = adenosylcob(III)alamin 5'-phosphate + GMP + H(+)</text>
        <dbReference type="Rhea" id="RHEA:23560"/>
        <dbReference type="ChEBI" id="CHEBI:15378"/>
        <dbReference type="ChEBI" id="CHEBI:57918"/>
        <dbReference type="ChEBI" id="CHEBI:58115"/>
        <dbReference type="ChEBI" id="CHEBI:60487"/>
        <dbReference type="ChEBI" id="CHEBI:60493"/>
        <dbReference type="EC" id="2.7.8.26"/>
    </reaction>
</comment>
<evidence type="ECO:0000256" key="9">
    <source>
        <dbReference type="ARBA" id="ARBA00022679"/>
    </source>
</evidence>
<dbReference type="NCBIfam" id="TIGR00317">
    <property type="entry name" value="cobS"/>
    <property type="match status" value="1"/>
</dbReference>
<feature type="transmembrane region" description="Helical" evidence="19">
    <location>
        <begin position="191"/>
        <end position="224"/>
    </location>
</feature>
<organism evidence="20 21">
    <name type="scientific">Skermanella cutis</name>
    <dbReference type="NCBI Taxonomy" id="2775420"/>
    <lineage>
        <taxon>Bacteria</taxon>
        <taxon>Pseudomonadati</taxon>
        <taxon>Pseudomonadota</taxon>
        <taxon>Alphaproteobacteria</taxon>
        <taxon>Rhodospirillales</taxon>
        <taxon>Azospirillaceae</taxon>
        <taxon>Skermanella</taxon>
    </lineage>
</organism>
<evidence type="ECO:0000313" key="21">
    <source>
        <dbReference type="Proteomes" id="UP000595197"/>
    </source>
</evidence>
<evidence type="ECO:0000256" key="2">
    <source>
        <dbReference type="ARBA" id="ARBA00004651"/>
    </source>
</evidence>
<feature type="transmembrane region" description="Helical" evidence="19">
    <location>
        <begin position="148"/>
        <end position="170"/>
    </location>
</feature>
<dbReference type="HAMAP" id="MF_00719">
    <property type="entry name" value="CobS"/>
    <property type="match status" value="1"/>
</dbReference>
<dbReference type="EC" id="2.7.8.26" evidence="5 19"/>
<feature type="transmembrane region" description="Helical" evidence="19">
    <location>
        <begin position="244"/>
        <end position="262"/>
    </location>
</feature>
<proteinExistence type="inferred from homology"/>